<feature type="region of interest" description="Disordered" evidence="1">
    <location>
        <begin position="128"/>
        <end position="150"/>
    </location>
</feature>
<dbReference type="Proteomes" id="UP001328107">
    <property type="component" value="Unassembled WGS sequence"/>
</dbReference>
<sequence>MPTLTSVMFPIAGFVSWLIALYSFAPLVKSVAVALSASSRLQTTFAIVAGPYVAWALDSQFTHWICAVKATFLDDPYTPPSARSQHLPLFLLGSRSARRDHRGKEAQGAEEKNRCCRVSVKGYSSAHRELAGQRNAHRSSARSVRGYHAA</sequence>
<evidence type="ECO:0000313" key="2">
    <source>
        <dbReference type="EMBL" id="GMR40353.1"/>
    </source>
</evidence>
<feature type="non-terminal residue" evidence="2">
    <location>
        <position position="150"/>
    </location>
</feature>
<accession>A0AAN5C7H8</accession>
<organism evidence="2 3">
    <name type="scientific">Pristionchus mayeri</name>
    <dbReference type="NCBI Taxonomy" id="1317129"/>
    <lineage>
        <taxon>Eukaryota</taxon>
        <taxon>Metazoa</taxon>
        <taxon>Ecdysozoa</taxon>
        <taxon>Nematoda</taxon>
        <taxon>Chromadorea</taxon>
        <taxon>Rhabditida</taxon>
        <taxon>Rhabditina</taxon>
        <taxon>Diplogasteromorpha</taxon>
        <taxon>Diplogasteroidea</taxon>
        <taxon>Neodiplogasteridae</taxon>
        <taxon>Pristionchus</taxon>
    </lineage>
</organism>
<reference evidence="3" key="1">
    <citation type="submission" date="2022-10" db="EMBL/GenBank/DDBJ databases">
        <title>Genome assembly of Pristionchus species.</title>
        <authorList>
            <person name="Yoshida K."/>
            <person name="Sommer R.J."/>
        </authorList>
    </citation>
    <scope>NUCLEOTIDE SEQUENCE [LARGE SCALE GENOMIC DNA]</scope>
    <source>
        <strain evidence="3">RS5460</strain>
    </source>
</reference>
<gene>
    <name evidence="2" type="ORF">PMAYCL1PPCAC_10548</name>
</gene>
<proteinExistence type="predicted"/>
<comment type="caution">
    <text evidence="2">The sequence shown here is derived from an EMBL/GenBank/DDBJ whole genome shotgun (WGS) entry which is preliminary data.</text>
</comment>
<protein>
    <submittedName>
        <fullName evidence="2">Uncharacterized protein</fullName>
    </submittedName>
</protein>
<evidence type="ECO:0000313" key="3">
    <source>
        <dbReference type="Proteomes" id="UP001328107"/>
    </source>
</evidence>
<keyword evidence="3" id="KW-1185">Reference proteome</keyword>
<dbReference type="AlphaFoldDB" id="A0AAN5C7H8"/>
<dbReference type="EMBL" id="BTRK01000003">
    <property type="protein sequence ID" value="GMR40353.1"/>
    <property type="molecule type" value="Genomic_DNA"/>
</dbReference>
<evidence type="ECO:0000256" key="1">
    <source>
        <dbReference type="SAM" id="MobiDB-lite"/>
    </source>
</evidence>
<name>A0AAN5C7H8_9BILA</name>